<reference evidence="1" key="1">
    <citation type="journal article" date="2015" name="Nature">
        <title>Complex archaea that bridge the gap between prokaryotes and eukaryotes.</title>
        <authorList>
            <person name="Spang A."/>
            <person name="Saw J.H."/>
            <person name="Jorgensen S.L."/>
            <person name="Zaremba-Niedzwiedzka K."/>
            <person name="Martijn J."/>
            <person name="Lind A.E."/>
            <person name="van Eijk R."/>
            <person name="Schleper C."/>
            <person name="Guy L."/>
            <person name="Ettema T.J."/>
        </authorList>
    </citation>
    <scope>NUCLEOTIDE SEQUENCE</scope>
</reference>
<organism evidence="1">
    <name type="scientific">marine sediment metagenome</name>
    <dbReference type="NCBI Taxonomy" id="412755"/>
    <lineage>
        <taxon>unclassified sequences</taxon>
        <taxon>metagenomes</taxon>
        <taxon>ecological metagenomes</taxon>
    </lineage>
</organism>
<name>A0A0F9MRW9_9ZZZZ</name>
<comment type="caution">
    <text evidence="1">The sequence shown here is derived from an EMBL/GenBank/DDBJ whole genome shotgun (WGS) entry which is preliminary data.</text>
</comment>
<proteinExistence type="predicted"/>
<evidence type="ECO:0000313" key="1">
    <source>
        <dbReference type="EMBL" id="KKN08469.1"/>
    </source>
</evidence>
<gene>
    <name evidence="1" type="ORF">LCGC14_1056370</name>
</gene>
<dbReference type="AlphaFoldDB" id="A0A0F9MRW9"/>
<protein>
    <submittedName>
        <fullName evidence="1">Uncharacterized protein</fullName>
    </submittedName>
</protein>
<sequence length="59" mass="7362">MEDEWEAAFQLRKERLMKTVPVYENDKFIPYLLKPLLNVKFDKNYFSEFIEKLYKELIR</sequence>
<dbReference type="EMBL" id="LAZR01004453">
    <property type="protein sequence ID" value="KKN08469.1"/>
    <property type="molecule type" value="Genomic_DNA"/>
</dbReference>
<accession>A0A0F9MRW9</accession>